<dbReference type="Proteomes" id="UP000243985">
    <property type="component" value="Unassembled WGS sequence"/>
</dbReference>
<dbReference type="EMBL" id="QBKG01000004">
    <property type="protein sequence ID" value="PTX07315.1"/>
    <property type="molecule type" value="Genomic_DNA"/>
</dbReference>
<evidence type="ECO:0000313" key="2">
    <source>
        <dbReference type="Proteomes" id="UP000243985"/>
    </source>
</evidence>
<dbReference type="RefSeq" id="WP_107781799.1">
    <property type="nucleotide sequence ID" value="NZ_QBKG01000004.1"/>
</dbReference>
<reference evidence="1 2" key="1">
    <citation type="submission" date="2018-04" db="EMBL/GenBank/DDBJ databases">
        <title>Genomic Encyclopedia of Archaeal and Bacterial Type Strains, Phase II (KMG-II): from individual species to whole genera.</title>
        <authorList>
            <person name="Goeker M."/>
        </authorList>
    </citation>
    <scope>NUCLEOTIDE SEQUENCE [LARGE SCALE GENOMIC DNA]</scope>
    <source>
        <strain evidence="1 2">DSM 22902</strain>
    </source>
</reference>
<dbReference type="AlphaFoldDB" id="A0A2T5XVB2"/>
<accession>A0A2T5XVB2</accession>
<organism evidence="1 2">
    <name type="scientific">Capnocytophaga leadbetteri</name>
    <dbReference type="NCBI Taxonomy" id="327575"/>
    <lineage>
        <taxon>Bacteria</taxon>
        <taxon>Pseudomonadati</taxon>
        <taxon>Bacteroidota</taxon>
        <taxon>Flavobacteriia</taxon>
        <taxon>Flavobacteriales</taxon>
        <taxon>Flavobacteriaceae</taxon>
        <taxon>Capnocytophaga</taxon>
    </lineage>
</organism>
<protein>
    <submittedName>
        <fullName evidence="1">Uncharacterized protein</fullName>
    </submittedName>
</protein>
<name>A0A2T5XVB2_9FLAO</name>
<sequence>MKEVEKLRELYIVKEKNDFLIKNTNRVDYQKWAEFVEKNKETYTWFEDTEKGKNILRNIDSIPNDFRDSFVSLLKKVRCFYNYRNTEYDYSIGFSEQSDKVMISFEKEITHKELKSFLDMANYLDALLLIDGKTVIDQQFIEELERKQ</sequence>
<evidence type="ECO:0000313" key="1">
    <source>
        <dbReference type="EMBL" id="PTX07315.1"/>
    </source>
</evidence>
<gene>
    <name evidence="1" type="ORF">C8P65_1045</name>
</gene>
<proteinExistence type="predicted"/>
<dbReference type="GeneID" id="84580365"/>
<comment type="caution">
    <text evidence="1">The sequence shown here is derived from an EMBL/GenBank/DDBJ whole genome shotgun (WGS) entry which is preliminary data.</text>
</comment>